<keyword evidence="1" id="KW-0812">Transmembrane</keyword>
<sequence length="64" mass="6555">MRFFLVGLAVTGLTLTVAGAVTTTGWLVLVGLSALVIAVVMTALALPSTLRSGRPTARSGRRDA</sequence>
<name>I0H8G6_ACTM4</name>
<feature type="transmembrane region" description="Helical" evidence="1">
    <location>
        <begin position="30"/>
        <end position="50"/>
    </location>
</feature>
<dbReference type="STRING" id="512565.AMIS_40830"/>
<dbReference type="Proteomes" id="UP000007882">
    <property type="component" value="Chromosome"/>
</dbReference>
<keyword evidence="1" id="KW-0472">Membrane</keyword>
<dbReference type="RefSeq" id="WP_014444197.1">
    <property type="nucleotide sequence ID" value="NC_017093.1"/>
</dbReference>
<dbReference type="KEGG" id="ams:AMIS_40830"/>
<protein>
    <submittedName>
        <fullName evidence="2">Uncharacterized protein</fullName>
    </submittedName>
</protein>
<organism evidence="2 3">
    <name type="scientific">Actinoplanes missouriensis (strain ATCC 14538 / DSM 43046 / CBS 188.64 / JCM 3121 / NBRC 102363 / NCIMB 12654 / NRRL B-3342 / UNCC 431)</name>
    <dbReference type="NCBI Taxonomy" id="512565"/>
    <lineage>
        <taxon>Bacteria</taxon>
        <taxon>Bacillati</taxon>
        <taxon>Actinomycetota</taxon>
        <taxon>Actinomycetes</taxon>
        <taxon>Micromonosporales</taxon>
        <taxon>Micromonosporaceae</taxon>
        <taxon>Actinoplanes</taxon>
    </lineage>
</organism>
<dbReference type="EMBL" id="AP012319">
    <property type="protein sequence ID" value="BAL89303.1"/>
    <property type="molecule type" value="Genomic_DNA"/>
</dbReference>
<keyword evidence="1" id="KW-1133">Transmembrane helix</keyword>
<accession>I0H8G6</accession>
<gene>
    <name evidence="2" type="ordered locus">AMIS_40830</name>
</gene>
<dbReference type="HOGENOM" id="CLU_2857584_0_0_11"/>
<keyword evidence="3" id="KW-1185">Reference proteome</keyword>
<evidence type="ECO:0000313" key="2">
    <source>
        <dbReference type="EMBL" id="BAL89303.1"/>
    </source>
</evidence>
<reference evidence="2 3" key="1">
    <citation type="submission" date="2012-02" db="EMBL/GenBank/DDBJ databases">
        <title>Complete genome sequence of Actinoplanes missouriensis 431 (= NBRC 102363).</title>
        <authorList>
            <person name="Ohnishi Y."/>
            <person name="Ishikawa J."/>
            <person name="Sekine M."/>
            <person name="Hosoyama A."/>
            <person name="Harada T."/>
            <person name="Narita H."/>
            <person name="Hata T."/>
            <person name="Konno Y."/>
            <person name="Tutikane K."/>
            <person name="Fujita N."/>
            <person name="Horinouchi S."/>
            <person name="Hayakawa M."/>
        </authorList>
    </citation>
    <scope>NUCLEOTIDE SEQUENCE [LARGE SCALE GENOMIC DNA]</scope>
    <source>
        <strain evidence="3">ATCC 14538 / DSM 43046 / CBS 188.64 / JCM 3121 / NBRC 102363 / NCIMB 12654 / NRRL B-3342 / UNCC 431</strain>
    </source>
</reference>
<evidence type="ECO:0000313" key="3">
    <source>
        <dbReference type="Proteomes" id="UP000007882"/>
    </source>
</evidence>
<dbReference type="PATRIC" id="fig|512565.3.peg.4068"/>
<evidence type="ECO:0000256" key="1">
    <source>
        <dbReference type="SAM" id="Phobius"/>
    </source>
</evidence>
<dbReference type="AlphaFoldDB" id="I0H8G6"/>
<proteinExistence type="predicted"/>